<feature type="domain" description="LpxI N-terminal" evidence="2">
    <location>
        <begin position="10"/>
        <end position="141"/>
    </location>
</feature>
<dbReference type="PANTHER" id="PTHR39962">
    <property type="entry name" value="BLL4848 PROTEIN"/>
    <property type="match status" value="1"/>
</dbReference>
<dbReference type="InterPro" id="IPR010415">
    <property type="entry name" value="LpxI_C"/>
</dbReference>
<protein>
    <submittedName>
        <fullName evidence="3">LpxI family protein</fullName>
    </submittedName>
</protein>
<organism evidence="3 4">
    <name type="scientific">Aliirhizobium smilacinae</name>
    <dbReference type="NCBI Taxonomy" id="1395944"/>
    <lineage>
        <taxon>Bacteria</taxon>
        <taxon>Pseudomonadati</taxon>
        <taxon>Pseudomonadota</taxon>
        <taxon>Alphaproteobacteria</taxon>
        <taxon>Hyphomicrobiales</taxon>
        <taxon>Rhizobiaceae</taxon>
        <taxon>Aliirhizobium</taxon>
    </lineage>
</organism>
<dbReference type="PANTHER" id="PTHR39962:SF1">
    <property type="entry name" value="LPXI FAMILY PROTEIN"/>
    <property type="match status" value="1"/>
</dbReference>
<dbReference type="InterPro" id="IPR053174">
    <property type="entry name" value="LpxI"/>
</dbReference>
<dbReference type="EMBL" id="VDMN01000004">
    <property type="protein sequence ID" value="TNM62356.1"/>
    <property type="molecule type" value="Genomic_DNA"/>
</dbReference>
<accession>A0A5C4XFT8</accession>
<dbReference type="InterPro" id="IPR041255">
    <property type="entry name" value="LpxI_N"/>
</dbReference>
<evidence type="ECO:0000313" key="4">
    <source>
        <dbReference type="Proteomes" id="UP000311605"/>
    </source>
</evidence>
<dbReference type="AlphaFoldDB" id="A0A5C4XFT8"/>
<comment type="caution">
    <text evidence="3">The sequence shown here is derived from an EMBL/GenBank/DDBJ whole genome shotgun (WGS) entry which is preliminary data.</text>
</comment>
<reference evidence="3 4" key="1">
    <citation type="submission" date="2019-06" db="EMBL/GenBank/DDBJ databases">
        <title>The draft genome of Rhizobium smilacinae PTYR-5.</title>
        <authorList>
            <person name="Liu L."/>
            <person name="Li L."/>
            <person name="Zhang X."/>
        </authorList>
    </citation>
    <scope>NUCLEOTIDE SEQUENCE [LARGE SCALE GENOMIC DNA]</scope>
    <source>
        <strain evidence="3 4">PTYR-5</strain>
    </source>
</reference>
<gene>
    <name evidence="3" type="ORF">FHP24_19010</name>
</gene>
<dbReference type="Gene3D" id="3.40.140.80">
    <property type="match status" value="1"/>
</dbReference>
<keyword evidence="4" id="KW-1185">Reference proteome</keyword>
<dbReference type="Pfam" id="PF17930">
    <property type="entry name" value="LpxI_N"/>
    <property type="match status" value="1"/>
</dbReference>
<dbReference type="InterPro" id="IPR043167">
    <property type="entry name" value="LpxI_C_sf"/>
</dbReference>
<dbReference type="Gene3D" id="3.40.50.20">
    <property type="match status" value="1"/>
</dbReference>
<evidence type="ECO:0000259" key="2">
    <source>
        <dbReference type="Pfam" id="PF17930"/>
    </source>
</evidence>
<dbReference type="Pfam" id="PF06230">
    <property type="entry name" value="LpxI_C"/>
    <property type="match status" value="1"/>
</dbReference>
<sequence>MARQGYSDGRLAIIAGRGLLPLHLARAARAEGEDPFIVALKDEVDHRFDDFESISVGVGNLAAIEKSFRDLKIGRVVMSGGVARRPEWRDIRPTFKTILKMPSVVRTLMSHGDDTVLQMVIKLIEAMGCTVIGAHEIAPALLARLGPLGQVSPTGDDLRDIEKGTEAALALGQLDIGQGAVSVGGRVVAMEGVEGTDAMLQRVAELRQSGRISARRRGVLVKLCKPQQDMRADLPTIGPSTVESAVKAGLAGIAVEAGRALVLEEQAMIAAADAAGIFVCGIEPSLDHGGLQ</sequence>
<dbReference type="OrthoDB" id="9789836at2"/>
<feature type="domain" description="LpxI C-terminal" evidence="1">
    <location>
        <begin position="146"/>
        <end position="280"/>
    </location>
</feature>
<dbReference type="Proteomes" id="UP000311605">
    <property type="component" value="Unassembled WGS sequence"/>
</dbReference>
<proteinExistence type="predicted"/>
<evidence type="ECO:0000259" key="1">
    <source>
        <dbReference type="Pfam" id="PF06230"/>
    </source>
</evidence>
<name>A0A5C4XFT8_9HYPH</name>
<evidence type="ECO:0000313" key="3">
    <source>
        <dbReference type="EMBL" id="TNM62356.1"/>
    </source>
</evidence>